<name>A0AAV7RR53_PLEWA</name>
<gene>
    <name evidence="2" type="ORF">NDU88_008025</name>
</gene>
<accession>A0AAV7RR53</accession>
<dbReference type="EMBL" id="JANPWB010000009">
    <property type="protein sequence ID" value="KAJ1155294.1"/>
    <property type="molecule type" value="Genomic_DNA"/>
</dbReference>
<keyword evidence="3" id="KW-1185">Reference proteome</keyword>
<protein>
    <submittedName>
        <fullName evidence="2">Uncharacterized protein</fullName>
    </submittedName>
</protein>
<evidence type="ECO:0000313" key="2">
    <source>
        <dbReference type="EMBL" id="KAJ1155294.1"/>
    </source>
</evidence>
<evidence type="ECO:0000313" key="3">
    <source>
        <dbReference type="Proteomes" id="UP001066276"/>
    </source>
</evidence>
<dbReference type="Proteomes" id="UP001066276">
    <property type="component" value="Chromosome 5"/>
</dbReference>
<feature type="region of interest" description="Disordered" evidence="1">
    <location>
        <begin position="28"/>
        <end position="49"/>
    </location>
</feature>
<dbReference type="AlphaFoldDB" id="A0AAV7RR53"/>
<organism evidence="2 3">
    <name type="scientific">Pleurodeles waltl</name>
    <name type="common">Iberian ribbed newt</name>
    <dbReference type="NCBI Taxonomy" id="8319"/>
    <lineage>
        <taxon>Eukaryota</taxon>
        <taxon>Metazoa</taxon>
        <taxon>Chordata</taxon>
        <taxon>Craniata</taxon>
        <taxon>Vertebrata</taxon>
        <taxon>Euteleostomi</taxon>
        <taxon>Amphibia</taxon>
        <taxon>Batrachia</taxon>
        <taxon>Caudata</taxon>
        <taxon>Salamandroidea</taxon>
        <taxon>Salamandridae</taxon>
        <taxon>Pleurodelinae</taxon>
        <taxon>Pleurodeles</taxon>
    </lineage>
</organism>
<evidence type="ECO:0000256" key="1">
    <source>
        <dbReference type="SAM" id="MobiDB-lite"/>
    </source>
</evidence>
<reference evidence="2" key="1">
    <citation type="journal article" date="2022" name="bioRxiv">
        <title>Sequencing and chromosome-scale assembly of the giantPleurodeles waltlgenome.</title>
        <authorList>
            <person name="Brown T."/>
            <person name="Elewa A."/>
            <person name="Iarovenko S."/>
            <person name="Subramanian E."/>
            <person name="Araus A.J."/>
            <person name="Petzold A."/>
            <person name="Susuki M."/>
            <person name="Suzuki K.-i.T."/>
            <person name="Hayashi T."/>
            <person name="Toyoda A."/>
            <person name="Oliveira C."/>
            <person name="Osipova E."/>
            <person name="Leigh N.D."/>
            <person name="Simon A."/>
            <person name="Yun M.H."/>
        </authorList>
    </citation>
    <scope>NUCLEOTIDE SEQUENCE</scope>
    <source>
        <strain evidence="2">20211129_DDA</strain>
        <tissue evidence="2">Liver</tissue>
    </source>
</reference>
<comment type="caution">
    <text evidence="2">The sequence shown here is derived from an EMBL/GenBank/DDBJ whole genome shotgun (WGS) entry which is preliminary data.</text>
</comment>
<feature type="compositionally biased region" description="Polar residues" evidence="1">
    <location>
        <begin position="35"/>
        <end position="46"/>
    </location>
</feature>
<proteinExistence type="predicted"/>
<sequence>MRREQRPLITLSRAAQRALDSCVCLSPGNGRASWKSPSVSTGTETQRALDGRVHLSPSNERASWKGPSVSKGTETQHLTRYLTSSQEDWSITIGTQRYSVRVEHLQGNERHSARCRGDFLLVWCAFYYFYN</sequence>